<feature type="region of interest" description="Disordered" evidence="1">
    <location>
        <begin position="221"/>
        <end position="311"/>
    </location>
</feature>
<feature type="compositionally biased region" description="Low complexity" evidence="1">
    <location>
        <begin position="396"/>
        <end position="406"/>
    </location>
</feature>
<feature type="compositionally biased region" description="Low complexity" evidence="1">
    <location>
        <begin position="508"/>
        <end position="532"/>
    </location>
</feature>
<feature type="region of interest" description="Disordered" evidence="1">
    <location>
        <begin position="444"/>
        <end position="587"/>
    </location>
</feature>
<feature type="compositionally biased region" description="Low complexity" evidence="1">
    <location>
        <begin position="549"/>
        <end position="558"/>
    </location>
</feature>
<dbReference type="Proteomes" id="UP000322245">
    <property type="component" value="Unassembled WGS sequence"/>
</dbReference>
<feature type="compositionally biased region" description="Pro residues" evidence="1">
    <location>
        <begin position="533"/>
        <end position="548"/>
    </location>
</feature>
<feature type="compositionally biased region" description="Basic and acidic residues" evidence="1">
    <location>
        <begin position="87"/>
        <end position="113"/>
    </location>
</feature>
<evidence type="ECO:0000313" key="3">
    <source>
        <dbReference type="Proteomes" id="UP000322245"/>
    </source>
</evidence>
<organism evidence="2 3">
    <name type="scientific">Cryptococcus floricola</name>
    <dbReference type="NCBI Taxonomy" id="2591691"/>
    <lineage>
        <taxon>Eukaryota</taxon>
        <taxon>Fungi</taxon>
        <taxon>Dikarya</taxon>
        <taxon>Basidiomycota</taxon>
        <taxon>Agaricomycotina</taxon>
        <taxon>Tremellomycetes</taxon>
        <taxon>Tremellales</taxon>
        <taxon>Cryptococcaceae</taxon>
        <taxon>Cryptococcus</taxon>
    </lineage>
</organism>
<sequence length="661" mass="68879">MLPLPHPVLPQTQEAMLHSAYACPAHDPERTPRYGRGSDTAGSRASSPEHKETTPTKLPLCDTASTSPVSSTSPPAGLALKKRPTTKAKDGEAPRSTRRRGECKDKRTMERSRPAPAWLTGSAPAIHPPPPTTHFFPQLISQVRTVPVTRPDSTPPASSSTLNQRRASVPSVDTGRVAEDEQPIDILRLAAYLSGKQSSAPGPLENVGGLYVDPIYTAVSPSPSPSPDAYPSSTPPASSTDCSAPTCYLSSSTAPTWASSPVHRRASEPNTTSPYTPLHGPTPPPSTINTVSTSHTTTFTTPRQVSSCTAPWASVPIPPSSAASASAAAMFGSWQGWQGQGQGQGQGHGGWTLPTVTESRLLDGDAPALKWRTSPVSVDCHPYILPSPMDMGWTPSTSSSSTSSSSGCDSQRNSISSTAGPSTPGSSSPYLYPSFYDFTSVPSGASGASGPSDNSAAPAPAPIPAVEPTYPSQASYLPAPPPSYSPEPPMGTYMAPSHSHSHSDFSSDHAFSSYHWPATTPTAPTSTSTSAPPLAPPTHLPPPPPHVAPPTTTTAAAVQVRDYPNYPSAPLSPPAERQGGVYKLPLFPAPPPPFPPLPPPGDGSAPGAAWALESMSGMDGMEGLSGMGMDGMGHSSAPGGKVYNYQDPFPVRDYARDYERE</sequence>
<feature type="compositionally biased region" description="Low complexity" evidence="1">
    <location>
        <begin position="63"/>
        <end position="76"/>
    </location>
</feature>
<feature type="compositionally biased region" description="Low complexity" evidence="1">
    <location>
        <begin position="287"/>
        <end position="301"/>
    </location>
</feature>
<gene>
    <name evidence="2" type="ORF">B9479_005975</name>
</gene>
<dbReference type="EMBL" id="NIDF01000091">
    <property type="protein sequence ID" value="TYJ53375.1"/>
    <property type="molecule type" value="Genomic_DNA"/>
</dbReference>
<keyword evidence="3" id="KW-1185">Reference proteome</keyword>
<evidence type="ECO:0000313" key="2">
    <source>
        <dbReference type="EMBL" id="TYJ53375.1"/>
    </source>
</evidence>
<accession>A0A5D3APK0</accession>
<comment type="caution">
    <text evidence="2">The sequence shown here is derived from an EMBL/GenBank/DDBJ whole genome shotgun (WGS) entry which is preliminary data.</text>
</comment>
<feature type="region of interest" description="Disordered" evidence="1">
    <location>
        <begin position="638"/>
        <end position="661"/>
    </location>
</feature>
<feature type="region of interest" description="Disordered" evidence="1">
    <location>
        <begin position="394"/>
        <end position="426"/>
    </location>
</feature>
<name>A0A5D3APK0_9TREE</name>
<feature type="compositionally biased region" description="Pro residues" evidence="1">
    <location>
        <begin position="478"/>
        <end position="489"/>
    </location>
</feature>
<proteinExistence type="predicted"/>
<feature type="region of interest" description="Disordered" evidence="1">
    <location>
        <begin position="24"/>
        <end position="123"/>
    </location>
</feature>
<feature type="region of interest" description="Disordered" evidence="1">
    <location>
        <begin position="148"/>
        <end position="176"/>
    </location>
</feature>
<feature type="compositionally biased region" description="Low complexity" evidence="1">
    <location>
        <begin position="414"/>
        <end position="426"/>
    </location>
</feature>
<dbReference type="AlphaFoldDB" id="A0A5D3APK0"/>
<protein>
    <submittedName>
        <fullName evidence="2">Uncharacterized protein</fullName>
    </submittedName>
</protein>
<feature type="compositionally biased region" description="Polar residues" evidence="1">
    <location>
        <begin position="151"/>
        <end position="166"/>
    </location>
</feature>
<feature type="compositionally biased region" description="Low complexity" evidence="1">
    <location>
        <begin position="444"/>
        <end position="458"/>
    </location>
</feature>
<reference evidence="2 3" key="1">
    <citation type="submission" date="2017-05" db="EMBL/GenBank/DDBJ databases">
        <title>The Genome Sequence of Tsuchiyaea wingfieldii DSM 27421.</title>
        <authorList>
            <person name="Cuomo C."/>
            <person name="Passer A."/>
            <person name="Billmyre B."/>
            <person name="Heitman J."/>
        </authorList>
    </citation>
    <scope>NUCLEOTIDE SEQUENCE [LARGE SCALE GENOMIC DNA]</scope>
    <source>
        <strain evidence="2 3">DSM 27421</strain>
    </source>
</reference>
<feature type="compositionally biased region" description="Low complexity" evidence="1">
    <location>
        <begin position="229"/>
        <end position="261"/>
    </location>
</feature>
<evidence type="ECO:0000256" key="1">
    <source>
        <dbReference type="SAM" id="MobiDB-lite"/>
    </source>
</evidence>